<evidence type="ECO:0000256" key="1">
    <source>
        <dbReference type="SAM" id="MobiDB-lite"/>
    </source>
</evidence>
<dbReference type="PROSITE" id="PS51257">
    <property type="entry name" value="PROKAR_LIPOPROTEIN"/>
    <property type="match status" value="1"/>
</dbReference>
<feature type="chain" id="PRO_5046295079" evidence="2">
    <location>
        <begin position="30"/>
        <end position="382"/>
    </location>
</feature>
<name>A0ABN9UPI1_9DINO</name>
<protein>
    <submittedName>
        <fullName evidence="3">Uncharacterized protein</fullName>
    </submittedName>
</protein>
<dbReference type="EMBL" id="CAUYUJ010016101">
    <property type="protein sequence ID" value="CAK0861860.1"/>
    <property type="molecule type" value="Genomic_DNA"/>
</dbReference>
<accession>A0ABN9UPI1</accession>
<evidence type="ECO:0000256" key="2">
    <source>
        <dbReference type="SAM" id="SignalP"/>
    </source>
</evidence>
<feature type="region of interest" description="Disordered" evidence="1">
    <location>
        <begin position="361"/>
        <end position="382"/>
    </location>
</feature>
<feature type="signal peptide" evidence="2">
    <location>
        <begin position="1"/>
        <end position="29"/>
    </location>
</feature>
<reference evidence="3" key="1">
    <citation type="submission" date="2023-10" db="EMBL/GenBank/DDBJ databases">
        <authorList>
            <person name="Chen Y."/>
            <person name="Shah S."/>
            <person name="Dougan E. K."/>
            <person name="Thang M."/>
            <person name="Chan C."/>
        </authorList>
    </citation>
    <scope>NUCLEOTIDE SEQUENCE [LARGE SCALE GENOMIC DNA]</scope>
</reference>
<gene>
    <name evidence="3" type="ORF">PCOR1329_LOCUS50415</name>
</gene>
<sequence>MIADRICSFGSWGPAALFAALVLVSGCWSDSAEEEDPEHVKRSVTDKFCCFDDTNDASAIPVGTGWVLTADYALCPSALADLRFVVGESYRQGVWGHLSGFPALGLPANVAFPACRNLPFAGPADDDEIRGITIPESLWRGREETLTALCNGALAACAAKVMEAVESTSGPWKDLHGFALEAREVKTHNILFSNTYYLHGAQHPIHVDFAQFNINVHLNAGLEGTGTAFWHSSDGKCQELVQDTSNLSQFCAKKVLRLPDGESRGIHGNYSRSVTWIQKKKGRHLEVAGLIDREDLTGNFNLTQLVSYKQNRLVIYSGHLFHSHSVRPEEMERLTEDPRKGRLMLMQFRASPLLKASLKAAGIPVPDTEEDGPEEAAQPEEL</sequence>
<keyword evidence="2" id="KW-0732">Signal</keyword>
<evidence type="ECO:0000313" key="4">
    <source>
        <dbReference type="Proteomes" id="UP001189429"/>
    </source>
</evidence>
<dbReference type="Proteomes" id="UP001189429">
    <property type="component" value="Unassembled WGS sequence"/>
</dbReference>
<feature type="compositionally biased region" description="Acidic residues" evidence="1">
    <location>
        <begin position="367"/>
        <end position="382"/>
    </location>
</feature>
<evidence type="ECO:0000313" key="3">
    <source>
        <dbReference type="EMBL" id="CAK0861860.1"/>
    </source>
</evidence>
<proteinExistence type="predicted"/>
<dbReference type="InterPro" id="IPR045617">
    <property type="entry name" value="DUF6445"/>
</dbReference>
<organism evidence="3 4">
    <name type="scientific">Prorocentrum cordatum</name>
    <dbReference type="NCBI Taxonomy" id="2364126"/>
    <lineage>
        <taxon>Eukaryota</taxon>
        <taxon>Sar</taxon>
        <taxon>Alveolata</taxon>
        <taxon>Dinophyceae</taxon>
        <taxon>Prorocentrales</taxon>
        <taxon>Prorocentraceae</taxon>
        <taxon>Prorocentrum</taxon>
    </lineage>
</organism>
<dbReference type="Pfam" id="PF20043">
    <property type="entry name" value="DUF6445"/>
    <property type="match status" value="1"/>
</dbReference>
<comment type="caution">
    <text evidence="3">The sequence shown here is derived from an EMBL/GenBank/DDBJ whole genome shotgun (WGS) entry which is preliminary data.</text>
</comment>
<keyword evidence="4" id="KW-1185">Reference proteome</keyword>